<dbReference type="Pfam" id="PF12850">
    <property type="entry name" value="Metallophos_2"/>
    <property type="match status" value="1"/>
</dbReference>
<dbReference type="GO" id="GO:0016791">
    <property type="term" value="F:phosphatase activity"/>
    <property type="evidence" value="ECO:0007669"/>
    <property type="project" value="TreeGrafter"/>
</dbReference>
<comment type="similarity">
    <text evidence="1 2">Belongs to the metallophosphoesterase superfamily. YfcE family.</text>
</comment>
<sequence>MIALKLAFISDIHGNAHALEAVLEDIEQKRADKIFVLGDLCFRGPEPQRAYEMVMALNTEVIKGNADEWVYRGVGMNEVPEKAYEMMNRERDWTVSRMEQNAVESLHQLPEEVKYEYGGIKIHGFHATPYSLFENVPPDSENSKLKEKLMQEDADIYLYAHIHLPFIRTFDGKTFVNLGSVGLPFDGIAKASYAMVEIGDHDYQVSNVRVSYDVQKTIGLFEASDYPNKDKLIDILTRAKND</sequence>
<reference evidence="5" key="1">
    <citation type="submission" date="2016-01" db="EMBL/GenBank/DDBJ databases">
        <authorList>
            <person name="Mitreva M."/>
            <person name="Pepin K.H."/>
            <person name="Mihindukulasuriya K.A."/>
            <person name="Fulton R."/>
            <person name="Fronick C."/>
            <person name="O'Laughlin M."/>
            <person name="Miner T."/>
            <person name="Herter B."/>
            <person name="Rosa B.A."/>
            <person name="Cordes M."/>
            <person name="Tomlinson C."/>
            <person name="Wollam A."/>
            <person name="Palsikar V.B."/>
            <person name="Mardis E.R."/>
            <person name="Wilson R.K."/>
        </authorList>
    </citation>
    <scope>NUCLEOTIDE SEQUENCE [LARGE SCALE GENOMIC DNA]</scope>
    <source>
        <strain evidence="5">GED7749B</strain>
    </source>
</reference>
<dbReference type="PIRSF" id="PIRSF000883">
    <property type="entry name" value="Pesterase_MJ0912"/>
    <property type="match status" value="1"/>
</dbReference>
<dbReference type="AlphaFoldDB" id="A0A133KS18"/>
<name>A0A133KS18_HEYCO</name>
<dbReference type="InterPro" id="IPR050126">
    <property type="entry name" value="Ap4A_hydrolase"/>
</dbReference>
<evidence type="ECO:0000256" key="2">
    <source>
        <dbReference type="RuleBase" id="RU362039"/>
    </source>
</evidence>
<dbReference type="GO" id="GO:0005737">
    <property type="term" value="C:cytoplasm"/>
    <property type="evidence" value="ECO:0007669"/>
    <property type="project" value="TreeGrafter"/>
</dbReference>
<evidence type="ECO:0000256" key="1">
    <source>
        <dbReference type="ARBA" id="ARBA00008950"/>
    </source>
</evidence>
<proteinExistence type="inferred from homology"/>
<dbReference type="EMBL" id="LRPN01000058">
    <property type="protein sequence ID" value="KWZ82373.1"/>
    <property type="molecule type" value="Genomic_DNA"/>
</dbReference>
<dbReference type="InterPro" id="IPR000979">
    <property type="entry name" value="Phosphodiesterase_MJ0936/Vps29"/>
</dbReference>
<dbReference type="NCBIfam" id="TIGR00040">
    <property type="entry name" value="yfcE"/>
    <property type="match status" value="1"/>
</dbReference>
<protein>
    <recommendedName>
        <fullName evidence="2">Phosphoesterase</fullName>
        <ecNumber evidence="2">3.1.4.-</ecNumber>
    </recommendedName>
</protein>
<evidence type="ECO:0000313" key="4">
    <source>
        <dbReference type="EMBL" id="KWZ82373.1"/>
    </source>
</evidence>
<comment type="cofactor">
    <cofactor evidence="2">
        <name>a divalent metal cation</name>
        <dbReference type="ChEBI" id="CHEBI:60240"/>
    </cofactor>
</comment>
<organism evidence="4 5">
    <name type="scientific">Heyndrickxia coagulans</name>
    <name type="common">Weizmannia coagulans</name>
    <dbReference type="NCBI Taxonomy" id="1398"/>
    <lineage>
        <taxon>Bacteria</taxon>
        <taxon>Bacillati</taxon>
        <taxon>Bacillota</taxon>
        <taxon>Bacilli</taxon>
        <taxon>Bacillales</taxon>
        <taxon>Bacillaceae</taxon>
        <taxon>Heyndrickxia</taxon>
    </lineage>
</organism>
<dbReference type="PANTHER" id="PTHR42850">
    <property type="entry name" value="METALLOPHOSPHOESTERASE"/>
    <property type="match status" value="1"/>
</dbReference>
<feature type="domain" description="Calcineurin-like phosphoesterase" evidence="3">
    <location>
        <begin position="5"/>
        <end position="199"/>
    </location>
</feature>
<dbReference type="PATRIC" id="fig|1398.22.peg.1768"/>
<evidence type="ECO:0000259" key="3">
    <source>
        <dbReference type="Pfam" id="PF12850"/>
    </source>
</evidence>
<dbReference type="InterPro" id="IPR029052">
    <property type="entry name" value="Metallo-depent_PP-like"/>
</dbReference>
<dbReference type="Proteomes" id="UP000070376">
    <property type="component" value="Unassembled WGS sequence"/>
</dbReference>
<dbReference type="EC" id="3.1.4.-" evidence="2"/>
<dbReference type="GO" id="GO:0046872">
    <property type="term" value="F:metal ion binding"/>
    <property type="evidence" value="ECO:0007669"/>
    <property type="project" value="UniProtKB-KW"/>
</dbReference>
<gene>
    <name evidence="4" type="ORF">HMPREF3213_01761</name>
</gene>
<dbReference type="Gene3D" id="3.60.21.10">
    <property type="match status" value="1"/>
</dbReference>
<dbReference type="InterPro" id="IPR024654">
    <property type="entry name" value="Calcineurin-like_PHP_lpxH"/>
</dbReference>
<evidence type="ECO:0000313" key="5">
    <source>
        <dbReference type="Proteomes" id="UP000070376"/>
    </source>
</evidence>
<dbReference type="PANTHER" id="PTHR42850:SF2">
    <property type="entry name" value="BLL5683 PROTEIN"/>
    <property type="match status" value="1"/>
</dbReference>
<accession>A0A133KS18</accession>
<dbReference type="InterPro" id="IPR011152">
    <property type="entry name" value="Pesterase_MJ0912"/>
</dbReference>
<keyword evidence="2" id="KW-0479">Metal-binding</keyword>
<dbReference type="SUPFAM" id="SSF56300">
    <property type="entry name" value="Metallo-dependent phosphatases"/>
    <property type="match status" value="1"/>
</dbReference>
<comment type="caution">
    <text evidence="4">The sequence shown here is derived from an EMBL/GenBank/DDBJ whole genome shotgun (WGS) entry which is preliminary data.</text>
</comment>